<dbReference type="CDD" id="cd06214">
    <property type="entry name" value="PA_degradation_oxidoreductase_like"/>
    <property type="match status" value="1"/>
</dbReference>
<feature type="compositionally biased region" description="Polar residues" evidence="9">
    <location>
        <begin position="302"/>
        <end position="311"/>
    </location>
</feature>
<dbReference type="Gene3D" id="2.40.30.10">
    <property type="entry name" value="Translation factors"/>
    <property type="match status" value="1"/>
</dbReference>
<proteinExistence type="predicted"/>
<feature type="domain" description="FAD-binding FR-type" evidence="11">
    <location>
        <begin position="31"/>
        <end position="151"/>
    </location>
</feature>
<dbReference type="SUPFAM" id="SSF63380">
    <property type="entry name" value="Riboflavin synthase domain-like"/>
    <property type="match status" value="1"/>
</dbReference>
<reference evidence="13" key="1">
    <citation type="submission" date="2016-03" db="EMBL/GenBank/DDBJ databases">
        <title>Complete genome sequence of the type strain Actinoalloteichus hymeniacidonis DSM 45092.</title>
        <authorList>
            <person name="Schaffert L."/>
            <person name="Albersmeier A."/>
            <person name="Winkler A."/>
            <person name="Kalinowski J."/>
            <person name="Zotchev S."/>
            <person name="Ruckert C."/>
        </authorList>
    </citation>
    <scope>NUCLEOTIDE SEQUENCE [LARGE SCALE GENOMIC DNA]</scope>
    <source>
        <strain evidence="13">HPA177(T) (DSM 45092(T))</strain>
    </source>
</reference>
<dbReference type="AlphaFoldDB" id="A0AAC9HLC9"/>
<dbReference type="SUPFAM" id="SSF52343">
    <property type="entry name" value="Ferredoxin reductase-like, C-terminal NADP-linked domain"/>
    <property type="match status" value="1"/>
</dbReference>
<evidence type="ECO:0000313" key="12">
    <source>
        <dbReference type="EMBL" id="AOS61354.1"/>
    </source>
</evidence>
<dbReference type="InterPro" id="IPR001041">
    <property type="entry name" value="2Fe-2S_ferredoxin-type"/>
</dbReference>
<dbReference type="InterPro" id="IPR017938">
    <property type="entry name" value="Riboflavin_synthase-like_b-brl"/>
</dbReference>
<dbReference type="EMBL" id="CP014859">
    <property type="protein sequence ID" value="AOS61354.1"/>
    <property type="molecule type" value="Genomic_DNA"/>
</dbReference>
<dbReference type="GO" id="GO:0051537">
    <property type="term" value="F:2 iron, 2 sulfur cluster binding"/>
    <property type="evidence" value="ECO:0007669"/>
    <property type="project" value="UniProtKB-KW"/>
</dbReference>
<protein>
    <submittedName>
        <fullName evidence="12">Flavodoxin reductase family protein</fullName>
    </submittedName>
</protein>
<dbReference type="InterPro" id="IPR006058">
    <property type="entry name" value="2Fe2S_fd_BS"/>
</dbReference>
<dbReference type="InterPro" id="IPR050415">
    <property type="entry name" value="MRET"/>
</dbReference>
<dbReference type="PROSITE" id="PS51085">
    <property type="entry name" value="2FE2S_FER_2"/>
    <property type="match status" value="1"/>
</dbReference>
<evidence type="ECO:0000313" key="13">
    <source>
        <dbReference type="Proteomes" id="UP000095210"/>
    </source>
</evidence>
<evidence type="ECO:0000256" key="6">
    <source>
        <dbReference type="ARBA" id="ARBA00023002"/>
    </source>
</evidence>
<dbReference type="Pfam" id="PF00175">
    <property type="entry name" value="NAD_binding_1"/>
    <property type="match status" value="1"/>
</dbReference>
<evidence type="ECO:0000256" key="4">
    <source>
        <dbReference type="ARBA" id="ARBA00022723"/>
    </source>
</evidence>
<keyword evidence="2" id="KW-0285">Flavoprotein</keyword>
<evidence type="ECO:0000256" key="1">
    <source>
        <dbReference type="ARBA" id="ARBA00001974"/>
    </source>
</evidence>
<evidence type="ECO:0000256" key="9">
    <source>
        <dbReference type="SAM" id="MobiDB-lite"/>
    </source>
</evidence>
<evidence type="ECO:0000256" key="2">
    <source>
        <dbReference type="ARBA" id="ARBA00022630"/>
    </source>
</evidence>
<evidence type="ECO:0000259" key="11">
    <source>
        <dbReference type="PROSITE" id="PS51384"/>
    </source>
</evidence>
<dbReference type="InterPro" id="IPR012675">
    <property type="entry name" value="Beta-grasp_dom_sf"/>
</dbReference>
<comment type="cofactor">
    <cofactor evidence="1">
        <name>FAD</name>
        <dbReference type="ChEBI" id="CHEBI:57692"/>
    </cofactor>
</comment>
<evidence type="ECO:0000256" key="8">
    <source>
        <dbReference type="ARBA" id="ARBA00023014"/>
    </source>
</evidence>
<dbReference type="Proteomes" id="UP000095210">
    <property type="component" value="Chromosome"/>
</dbReference>
<organism evidence="12 13">
    <name type="scientific">Actinoalloteichus hymeniacidonis</name>
    <dbReference type="NCBI Taxonomy" id="340345"/>
    <lineage>
        <taxon>Bacteria</taxon>
        <taxon>Bacillati</taxon>
        <taxon>Actinomycetota</taxon>
        <taxon>Actinomycetes</taxon>
        <taxon>Pseudonocardiales</taxon>
        <taxon>Pseudonocardiaceae</taxon>
        <taxon>Actinoalloteichus</taxon>
    </lineage>
</organism>
<keyword evidence="7" id="KW-0408">Iron</keyword>
<keyword evidence="3" id="KW-0001">2Fe-2S</keyword>
<dbReference type="PROSITE" id="PS00197">
    <property type="entry name" value="2FE2S_FER_1"/>
    <property type="match status" value="1"/>
</dbReference>
<dbReference type="SUPFAM" id="SSF54292">
    <property type="entry name" value="2Fe-2S ferredoxin-like"/>
    <property type="match status" value="1"/>
</dbReference>
<feature type="domain" description="2Fe-2S ferredoxin-type" evidence="10">
    <location>
        <begin position="313"/>
        <end position="404"/>
    </location>
</feature>
<evidence type="ECO:0000256" key="7">
    <source>
        <dbReference type="ARBA" id="ARBA00023004"/>
    </source>
</evidence>
<dbReference type="KEGG" id="ahm:TL08_02580"/>
<dbReference type="InterPro" id="IPR001433">
    <property type="entry name" value="OxRdtase_FAD/NAD-bd"/>
</dbReference>
<dbReference type="GO" id="GO:0016491">
    <property type="term" value="F:oxidoreductase activity"/>
    <property type="evidence" value="ECO:0007669"/>
    <property type="project" value="UniProtKB-KW"/>
</dbReference>
<dbReference type="Gene3D" id="3.10.20.30">
    <property type="match status" value="1"/>
</dbReference>
<gene>
    <name evidence="12" type="ORF">TL08_02580</name>
</gene>
<dbReference type="InterPro" id="IPR036010">
    <property type="entry name" value="2Fe-2S_ferredoxin-like_sf"/>
</dbReference>
<dbReference type="GO" id="GO:0046872">
    <property type="term" value="F:metal ion binding"/>
    <property type="evidence" value="ECO:0007669"/>
    <property type="project" value="UniProtKB-KW"/>
</dbReference>
<sequence length="415" mass="44558">MAAEAVSGGPDGTMRAESSGSAQPARSVRRPTPSTLTISRIERLCADAVAVSFDVEPADAEDFAFQPGQYLTIRWSGAEVRVLDRQTELGSGSSTGGEERRSYSICAAQGEAPRIGVRRVDGGACSAWLVDVAKVGDRVSVLPPEGRFTPDLEQVAQHGFIAAGSGITPVLSILSSLLARPGRRATLLYGNRSGDTVMFAEELADLKDRYPDRLQVIHLFSREPSSVELFSGRLDQDRLRRLLTSLVPTVDIDHWWLCGPVGLVSDAQTVLGELGVPGQRVHRELFYVAEPPPAPRRGDTGDGQSSATADQMSRVTVILDGRSTTMTLPRDRPILDSAQRNRADLPFACRGGVCGTCRAYVATGEARMRRNYALEPAEVEAGFVLTCQAEPVGAELVVDFDTPFGAERVSGTTAE</sequence>
<keyword evidence="6" id="KW-0560">Oxidoreductase</keyword>
<dbReference type="Pfam" id="PF00111">
    <property type="entry name" value="Fer2"/>
    <property type="match status" value="1"/>
</dbReference>
<keyword evidence="8" id="KW-0411">Iron-sulfur</keyword>
<keyword evidence="5" id="KW-0274">FAD</keyword>
<keyword evidence="4" id="KW-0479">Metal-binding</keyword>
<feature type="region of interest" description="Disordered" evidence="9">
    <location>
        <begin position="290"/>
        <end position="311"/>
    </location>
</feature>
<dbReference type="GO" id="GO:0050660">
    <property type="term" value="F:flavin adenine dinucleotide binding"/>
    <property type="evidence" value="ECO:0007669"/>
    <property type="project" value="TreeGrafter"/>
</dbReference>
<dbReference type="PROSITE" id="PS51384">
    <property type="entry name" value="FAD_FR"/>
    <property type="match status" value="1"/>
</dbReference>
<name>A0AAC9HLC9_9PSEU</name>
<accession>A0AAC9HLC9</accession>
<dbReference type="PANTHER" id="PTHR47354:SF8">
    <property type="entry name" value="1,2-PHENYLACETYL-COA EPOXIDASE, SUBUNIT E"/>
    <property type="match status" value="1"/>
</dbReference>
<dbReference type="Gene3D" id="3.40.50.80">
    <property type="entry name" value="Nucleotide-binding domain of ferredoxin-NADP reductase (FNR) module"/>
    <property type="match status" value="1"/>
</dbReference>
<feature type="region of interest" description="Disordered" evidence="9">
    <location>
        <begin position="1"/>
        <end position="33"/>
    </location>
</feature>
<keyword evidence="13" id="KW-1185">Reference proteome</keyword>
<dbReference type="InterPro" id="IPR017927">
    <property type="entry name" value="FAD-bd_FR_type"/>
</dbReference>
<dbReference type="CDD" id="cd00207">
    <property type="entry name" value="fer2"/>
    <property type="match status" value="1"/>
</dbReference>
<dbReference type="PANTHER" id="PTHR47354">
    <property type="entry name" value="NADH OXIDOREDUCTASE HCR"/>
    <property type="match status" value="1"/>
</dbReference>
<evidence type="ECO:0000256" key="5">
    <source>
        <dbReference type="ARBA" id="ARBA00022827"/>
    </source>
</evidence>
<dbReference type="PRINTS" id="PR00406">
    <property type="entry name" value="CYTB5RDTASE"/>
</dbReference>
<dbReference type="InterPro" id="IPR039261">
    <property type="entry name" value="FNR_nucleotide-bd"/>
</dbReference>
<evidence type="ECO:0000256" key="3">
    <source>
        <dbReference type="ARBA" id="ARBA00022714"/>
    </source>
</evidence>
<evidence type="ECO:0000259" key="10">
    <source>
        <dbReference type="PROSITE" id="PS51085"/>
    </source>
</evidence>